<organism evidence="2 3">
    <name type="scientific">Edaphochlamys debaryana</name>
    <dbReference type="NCBI Taxonomy" id="47281"/>
    <lineage>
        <taxon>Eukaryota</taxon>
        <taxon>Viridiplantae</taxon>
        <taxon>Chlorophyta</taxon>
        <taxon>core chlorophytes</taxon>
        <taxon>Chlorophyceae</taxon>
        <taxon>CS clade</taxon>
        <taxon>Chlamydomonadales</taxon>
        <taxon>Chlamydomonadales incertae sedis</taxon>
        <taxon>Edaphochlamys</taxon>
    </lineage>
</organism>
<accession>A0A836C6U1</accession>
<comment type="subcellular location">
    <subcellularLocation>
        <location evidence="1">Cytoplasm</location>
        <location evidence="1">Cytoskeleton</location>
        <location evidence="1">Cilium axoneme</location>
    </subcellularLocation>
</comment>
<comment type="caution">
    <text evidence="2">The sequence shown here is derived from an EMBL/GenBank/DDBJ whole genome shotgun (WGS) entry which is preliminary data.</text>
</comment>
<sequence length="630" mass="68184">MSQLSLADVLPQLSLPAADALVDWLVASESVSATRCACRALRDCIDGSMRSLTLTLDDLAEVETLAQPLRRWPRVSKLIILLHTREEERDDEGDDYPDNIARGSLNARLLAPFTGMPEAARQRLASLAVRSLDTSEGSVTAPAVAQLAALLPNLRQLDLSNLRRLPCRYLRDLMPRVDDLAMIREALASLPALVSLGLPDTLAAVGIEALSGLQQLTLRVFEEHEAGLTATAVASLQQASHLPALRTLELVTAAVEPCPEPGQGDPGDPVKPGGGLLGLLNNLPPALEQLQLTDCWAEVCDGEGVQMLDASFQLQEGRIQELDLSIPQARSLGEPVVELFVQDVLLPCAALGPRLPRLRLSVVLVDELARGLESLRALLKRCDAVEVGQMWLGDEGSMEDLAAGLELMGTPEEVRLEGLPRTEQPDRRWTGTWFTVRLEVGQQPQPQPQPLPEPSVVLQRAVERLVPVGPEDEDDGPGPRGTAVFLLRGPEAARLAQLTGPQLAARVESLRERTPGVPSAYMQRLPAASVVLLECRQVDYELAAVVGVLEADGLESVWVRPAPGATDARGYRRSCLTNECLKDLNCVLQLVMTEAWEAAAGRGLLERLGWALRVRQALAQLPPIVQVSVL</sequence>
<proteinExistence type="predicted"/>
<protein>
    <submittedName>
        <fullName evidence="2">Uncharacterized protein</fullName>
    </submittedName>
</protein>
<evidence type="ECO:0000256" key="1">
    <source>
        <dbReference type="ARBA" id="ARBA00004430"/>
    </source>
</evidence>
<keyword evidence="3" id="KW-1185">Reference proteome</keyword>
<dbReference type="Gene3D" id="3.80.10.10">
    <property type="entry name" value="Ribonuclease Inhibitor"/>
    <property type="match status" value="1"/>
</dbReference>
<reference evidence="2" key="1">
    <citation type="journal article" date="2020" name="bioRxiv">
        <title>Comparative genomics of Chlamydomonas.</title>
        <authorList>
            <person name="Craig R.J."/>
            <person name="Hasan A.R."/>
            <person name="Ness R.W."/>
            <person name="Keightley P.D."/>
        </authorList>
    </citation>
    <scope>NUCLEOTIDE SEQUENCE</scope>
    <source>
        <strain evidence="2">CCAP 11/70</strain>
    </source>
</reference>
<evidence type="ECO:0000313" key="3">
    <source>
        <dbReference type="Proteomes" id="UP000612055"/>
    </source>
</evidence>
<dbReference type="OrthoDB" id="550061at2759"/>
<evidence type="ECO:0000313" key="2">
    <source>
        <dbReference type="EMBL" id="KAG2501523.1"/>
    </source>
</evidence>
<name>A0A836C6U1_9CHLO</name>
<dbReference type="Proteomes" id="UP000612055">
    <property type="component" value="Unassembled WGS sequence"/>
</dbReference>
<dbReference type="InterPro" id="IPR032675">
    <property type="entry name" value="LRR_dom_sf"/>
</dbReference>
<dbReference type="SUPFAM" id="SSF52047">
    <property type="entry name" value="RNI-like"/>
    <property type="match status" value="1"/>
</dbReference>
<gene>
    <name evidence="2" type="ORF">HYH03_000030</name>
</gene>
<dbReference type="GO" id="GO:0005930">
    <property type="term" value="C:axoneme"/>
    <property type="evidence" value="ECO:0007669"/>
    <property type="project" value="UniProtKB-SubCell"/>
</dbReference>
<dbReference type="EMBL" id="JAEHOE010000001">
    <property type="protein sequence ID" value="KAG2501523.1"/>
    <property type="molecule type" value="Genomic_DNA"/>
</dbReference>
<dbReference type="AlphaFoldDB" id="A0A836C6U1"/>